<keyword evidence="1" id="KW-1133">Transmembrane helix</keyword>
<evidence type="ECO:0000313" key="3">
    <source>
        <dbReference type="Proteomes" id="UP000502928"/>
    </source>
</evidence>
<feature type="transmembrane region" description="Helical" evidence="1">
    <location>
        <begin position="21"/>
        <end position="45"/>
    </location>
</feature>
<evidence type="ECO:0000256" key="1">
    <source>
        <dbReference type="SAM" id="Phobius"/>
    </source>
</evidence>
<accession>A0A6G7J133</accession>
<protein>
    <recommendedName>
        <fullName evidence="4">Class IIb bacteriocin, lactobin A/cerein 7B family</fullName>
    </recommendedName>
</protein>
<name>A0A6G7J133_9FLAO</name>
<dbReference type="RefSeq" id="WP_166248024.1">
    <property type="nucleotide sequence ID" value="NZ_CP049616.1"/>
</dbReference>
<dbReference type="KEGG" id="mut:GVT53_07290"/>
<dbReference type="EMBL" id="CP049616">
    <property type="protein sequence ID" value="QII44486.1"/>
    <property type="molecule type" value="Genomic_DNA"/>
</dbReference>
<organism evidence="2 3">
    <name type="scientific">Flagellimonas oceani</name>
    <dbReference type="NCBI Taxonomy" id="2698672"/>
    <lineage>
        <taxon>Bacteria</taxon>
        <taxon>Pseudomonadati</taxon>
        <taxon>Bacteroidota</taxon>
        <taxon>Flavobacteriia</taxon>
        <taxon>Flavobacteriales</taxon>
        <taxon>Flavobacteriaceae</taxon>
        <taxon>Flagellimonas</taxon>
    </lineage>
</organism>
<sequence length="52" mass="5634">MNLENYGVQEMNSKEIADCQGGILPLLLILATDAVLLGFMGGYIYESSVSDH</sequence>
<reference evidence="2 3" key="1">
    <citation type="submission" date="2020-02" db="EMBL/GenBank/DDBJ databases">
        <title>Complete genome of Muricauda sp. 501str8.</title>
        <authorList>
            <person name="Dong B."/>
            <person name="Zhu S."/>
            <person name="Yang J."/>
            <person name="Chen J."/>
        </authorList>
    </citation>
    <scope>NUCLEOTIDE SEQUENCE [LARGE SCALE GENOMIC DNA]</scope>
    <source>
        <strain evidence="2 3">501str8</strain>
    </source>
</reference>
<keyword evidence="1" id="KW-0472">Membrane</keyword>
<proteinExistence type="predicted"/>
<dbReference type="AlphaFoldDB" id="A0A6G7J133"/>
<keyword evidence="1" id="KW-0812">Transmembrane</keyword>
<keyword evidence="3" id="KW-1185">Reference proteome</keyword>
<evidence type="ECO:0000313" key="2">
    <source>
        <dbReference type="EMBL" id="QII44486.1"/>
    </source>
</evidence>
<evidence type="ECO:0008006" key="4">
    <source>
        <dbReference type="Google" id="ProtNLM"/>
    </source>
</evidence>
<gene>
    <name evidence="2" type="ORF">GVT53_07290</name>
</gene>
<dbReference type="Proteomes" id="UP000502928">
    <property type="component" value="Chromosome"/>
</dbReference>